<keyword evidence="2" id="KW-1185">Reference proteome</keyword>
<proteinExistence type="predicted"/>
<protein>
    <submittedName>
        <fullName evidence="1">Uncharacterized protein</fullName>
    </submittedName>
</protein>
<evidence type="ECO:0000313" key="2">
    <source>
        <dbReference type="Proteomes" id="UP001165960"/>
    </source>
</evidence>
<evidence type="ECO:0000313" key="1">
    <source>
        <dbReference type="EMBL" id="KAJ9064654.1"/>
    </source>
</evidence>
<dbReference type="Proteomes" id="UP001165960">
    <property type="component" value="Unassembled WGS sequence"/>
</dbReference>
<organism evidence="1 2">
    <name type="scientific">Entomophthora muscae</name>
    <dbReference type="NCBI Taxonomy" id="34485"/>
    <lineage>
        <taxon>Eukaryota</taxon>
        <taxon>Fungi</taxon>
        <taxon>Fungi incertae sedis</taxon>
        <taxon>Zoopagomycota</taxon>
        <taxon>Entomophthoromycotina</taxon>
        <taxon>Entomophthoromycetes</taxon>
        <taxon>Entomophthorales</taxon>
        <taxon>Entomophthoraceae</taxon>
        <taxon>Entomophthora</taxon>
    </lineage>
</organism>
<gene>
    <name evidence="1" type="ORF">DSO57_1028103</name>
</gene>
<dbReference type="EMBL" id="QTSX02004436">
    <property type="protein sequence ID" value="KAJ9064654.1"/>
    <property type="molecule type" value="Genomic_DNA"/>
</dbReference>
<comment type="caution">
    <text evidence="1">The sequence shown here is derived from an EMBL/GenBank/DDBJ whole genome shotgun (WGS) entry which is preliminary data.</text>
</comment>
<reference evidence="1" key="1">
    <citation type="submission" date="2022-04" db="EMBL/GenBank/DDBJ databases">
        <title>Genome of the entomopathogenic fungus Entomophthora muscae.</title>
        <authorList>
            <person name="Elya C."/>
            <person name="Lovett B.R."/>
            <person name="Lee E."/>
            <person name="Macias A.M."/>
            <person name="Hajek A.E."/>
            <person name="De Bivort B.L."/>
            <person name="Kasson M.T."/>
            <person name="De Fine Licht H.H."/>
            <person name="Stajich J.E."/>
        </authorList>
    </citation>
    <scope>NUCLEOTIDE SEQUENCE</scope>
    <source>
        <strain evidence="1">Berkeley</strain>
    </source>
</reference>
<sequence>MSSLPEGSSSHFRFKVPGARAIKALQNKFKETDALLKNNKHHEVEVPVEEDCYAACHKASANKPEENEDPIEIISVSPSVEKEDPNPITHLVFGFWGDFFDFLMVTDVFSLGVGIIIGTIFTDVINSFVTDILTPPIGLLLGNAQLQNLFFVIKQGNTKKKLYETVKQALDDGAVTINFGIFLLALMRFLLVTLILFWCIQAFQILKKEQERLDIPNKISQSAQKVTELVENIAGNTPKNDTKPLDMPQSPTHKGSVFPDLPNSAPPKEEKSPGLLDFVGSSDFNPTSPKLQPTHEKKFSCIFCLKPLSPNVIRCPYCTSILNPCRYHCAQEDLKISK</sequence>
<name>A0ACC2SQI5_9FUNG</name>
<accession>A0ACC2SQI5</accession>